<reference evidence="3 4" key="1">
    <citation type="submission" date="2024-08" db="EMBL/GenBank/DDBJ databases">
        <authorList>
            <person name="Cucini C."/>
            <person name="Frati F."/>
        </authorList>
    </citation>
    <scope>NUCLEOTIDE SEQUENCE [LARGE SCALE GENOMIC DNA]</scope>
</reference>
<keyword evidence="2" id="KW-0732">Signal</keyword>
<dbReference type="EMBL" id="CAXLJM020000024">
    <property type="protein sequence ID" value="CAL8091134.1"/>
    <property type="molecule type" value="Genomic_DNA"/>
</dbReference>
<organism evidence="3 4">
    <name type="scientific">Orchesella dallaii</name>
    <dbReference type="NCBI Taxonomy" id="48710"/>
    <lineage>
        <taxon>Eukaryota</taxon>
        <taxon>Metazoa</taxon>
        <taxon>Ecdysozoa</taxon>
        <taxon>Arthropoda</taxon>
        <taxon>Hexapoda</taxon>
        <taxon>Collembola</taxon>
        <taxon>Entomobryomorpha</taxon>
        <taxon>Entomobryoidea</taxon>
        <taxon>Orchesellidae</taxon>
        <taxon>Orchesellinae</taxon>
        <taxon>Orchesella</taxon>
    </lineage>
</organism>
<dbReference type="InterPro" id="IPR006631">
    <property type="entry name" value="DM4_12"/>
</dbReference>
<keyword evidence="1" id="KW-1133">Transmembrane helix</keyword>
<feature type="signal peptide" evidence="2">
    <location>
        <begin position="1"/>
        <end position="30"/>
    </location>
</feature>
<feature type="chain" id="PRO_5047240507" evidence="2">
    <location>
        <begin position="31"/>
        <end position="290"/>
    </location>
</feature>
<proteinExistence type="predicted"/>
<dbReference type="SMART" id="SM00718">
    <property type="entry name" value="DM4_12"/>
    <property type="match status" value="1"/>
</dbReference>
<keyword evidence="1" id="KW-0812">Transmembrane</keyword>
<evidence type="ECO:0000313" key="4">
    <source>
        <dbReference type="Proteomes" id="UP001642540"/>
    </source>
</evidence>
<feature type="transmembrane region" description="Helical" evidence="1">
    <location>
        <begin position="122"/>
        <end position="142"/>
    </location>
</feature>
<evidence type="ECO:0000256" key="2">
    <source>
        <dbReference type="SAM" id="SignalP"/>
    </source>
</evidence>
<evidence type="ECO:0000256" key="1">
    <source>
        <dbReference type="SAM" id="Phobius"/>
    </source>
</evidence>
<gene>
    <name evidence="3" type="ORF">ODALV1_LOCUS7844</name>
</gene>
<dbReference type="Pfam" id="PF07841">
    <property type="entry name" value="DM4_12"/>
    <property type="match status" value="1"/>
</dbReference>
<dbReference type="Proteomes" id="UP001642540">
    <property type="component" value="Unassembled WGS sequence"/>
</dbReference>
<keyword evidence="1" id="KW-0472">Membrane</keyword>
<keyword evidence="4" id="KW-1185">Reference proteome</keyword>
<sequence>MNGLGEKRLWTLWTLALPFIAIGSVHLVQGDEAWSNGGAEEFFKVNSVSATNLSSRSFPDALEKTIDIPGIPGLGSESGSKPAVVAYHRSLHNVSWAVTIPLFSFYLPTANSGDPVNIANQAIYGVFAAIIVIIGFGIPILFNGNIPGARSLENNKITLNHLMHPGHLMNIVGANFQNQVGIDPMQCLQKTVCEAHRSPQNERYGVLALPFQYFFPARKNAEAAGKSVYTIAAREGKFTDTDCRKKYECMFDVLDLATYYLTMYQRAKKRTTLENRIEEGDEQSEKFSFR</sequence>
<evidence type="ECO:0000313" key="3">
    <source>
        <dbReference type="EMBL" id="CAL8091134.1"/>
    </source>
</evidence>
<accession>A0ABP1QCW5</accession>
<comment type="caution">
    <text evidence="3">The sequence shown here is derived from an EMBL/GenBank/DDBJ whole genome shotgun (WGS) entry which is preliminary data.</text>
</comment>
<protein>
    <submittedName>
        <fullName evidence="3">Uncharacterized protein</fullName>
    </submittedName>
</protein>
<name>A0ABP1QCW5_9HEXA</name>